<evidence type="ECO:0000256" key="4">
    <source>
        <dbReference type="ARBA" id="ARBA00022984"/>
    </source>
</evidence>
<dbReference type="EMBL" id="UOGA01000253">
    <property type="protein sequence ID" value="VAX23785.1"/>
    <property type="molecule type" value="Genomic_DNA"/>
</dbReference>
<comment type="catalytic activity">
    <reaction evidence="1">
        <text>L-glutamate = D-glutamate</text>
        <dbReference type="Rhea" id="RHEA:12813"/>
        <dbReference type="ChEBI" id="CHEBI:29985"/>
        <dbReference type="ChEBI" id="CHEBI:29986"/>
        <dbReference type="EC" id="5.1.1.3"/>
    </reaction>
</comment>
<dbReference type="InterPro" id="IPR004391">
    <property type="entry name" value="Glu_race"/>
</dbReference>
<proteinExistence type="inferred from homology"/>
<dbReference type="FunFam" id="3.40.50.1860:FF:000001">
    <property type="entry name" value="Glutamate racemase"/>
    <property type="match status" value="1"/>
</dbReference>
<keyword evidence="5 7" id="KW-0413">Isomerase</keyword>
<protein>
    <recommendedName>
        <fullName evidence="2">glutamate racemase</fullName>
        <ecNumber evidence="2">5.1.1.3</ecNumber>
    </recommendedName>
</protein>
<dbReference type="Gene3D" id="3.40.50.1860">
    <property type="match status" value="2"/>
</dbReference>
<evidence type="ECO:0000256" key="2">
    <source>
        <dbReference type="ARBA" id="ARBA00013090"/>
    </source>
</evidence>
<dbReference type="InterPro" id="IPR001920">
    <property type="entry name" value="Asp/Glu_race"/>
</dbReference>
<dbReference type="NCBIfam" id="TIGR00067">
    <property type="entry name" value="glut_race"/>
    <property type="match status" value="1"/>
</dbReference>
<accession>A0A3B1CX29</accession>
<evidence type="ECO:0000256" key="5">
    <source>
        <dbReference type="ARBA" id="ARBA00023235"/>
    </source>
</evidence>
<dbReference type="AlphaFoldDB" id="A0A3B1CX29"/>
<dbReference type="SUPFAM" id="SSF53681">
    <property type="entry name" value="Aspartate/glutamate racemase"/>
    <property type="match status" value="2"/>
</dbReference>
<dbReference type="GO" id="GO:0008360">
    <property type="term" value="P:regulation of cell shape"/>
    <property type="evidence" value="ECO:0007669"/>
    <property type="project" value="UniProtKB-KW"/>
</dbReference>
<dbReference type="PROSITE" id="PS00924">
    <property type="entry name" value="ASP_GLU_RACEMASE_2"/>
    <property type="match status" value="1"/>
</dbReference>
<keyword evidence="6" id="KW-0961">Cell wall biogenesis/degradation</keyword>
<dbReference type="PROSITE" id="PS00923">
    <property type="entry name" value="ASP_GLU_RACEMASE_1"/>
    <property type="match status" value="1"/>
</dbReference>
<evidence type="ECO:0000256" key="6">
    <source>
        <dbReference type="ARBA" id="ARBA00023316"/>
    </source>
</evidence>
<evidence type="ECO:0000256" key="3">
    <source>
        <dbReference type="ARBA" id="ARBA00022960"/>
    </source>
</evidence>
<dbReference type="PANTHER" id="PTHR21198">
    <property type="entry name" value="GLUTAMATE RACEMASE"/>
    <property type="match status" value="1"/>
</dbReference>
<dbReference type="GO" id="GO:0071555">
    <property type="term" value="P:cell wall organization"/>
    <property type="evidence" value="ECO:0007669"/>
    <property type="project" value="UniProtKB-KW"/>
</dbReference>
<gene>
    <name evidence="7" type="ORF">MNBD_NITROSPINAE04-1733</name>
</gene>
<dbReference type="InterPro" id="IPR033134">
    <property type="entry name" value="Asp/Glu_racemase_AS_2"/>
</dbReference>
<name>A0A3B1CX29_9ZZZZ</name>
<dbReference type="Pfam" id="PF01177">
    <property type="entry name" value="Asp_Glu_race"/>
    <property type="match status" value="1"/>
</dbReference>
<dbReference type="InterPro" id="IPR018187">
    <property type="entry name" value="Asp/Glu_racemase_AS_1"/>
</dbReference>
<reference evidence="7" key="1">
    <citation type="submission" date="2018-06" db="EMBL/GenBank/DDBJ databases">
        <authorList>
            <person name="Zhirakovskaya E."/>
        </authorList>
    </citation>
    <scope>NUCLEOTIDE SEQUENCE</scope>
</reference>
<keyword evidence="4" id="KW-0573">Peptidoglycan synthesis</keyword>
<evidence type="ECO:0000256" key="1">
    <source>
        <dbReference type="ARBA" id="ARBA00001602"/>
    </source>
</evidence>
<dbReference type="InterPro" id="IPR015942">
    <property type="entry name" value="Asp/Glu/hydantoin_racemase"/>
</dbReference>
<dbReference type="EC" id="5.1.1.3" evidence="2"/>
<sequence length="266" mass="29236">MSDRRAIGIFDSGLGGLTVLRQIHDLLPREPLVYLGDTARVPYGSKSEKTVLKYSDNNIRYLEKHDVKMVVVACNTASAYIIPLLEKYRVPVIGVIEGGVEAAVKNTGGAIGVIGTEATINSRAYEFAITRKLPGARVTSKACPLFVPLVEEGWIDSPVTKAVASEYLKGFYEIVDTLVLGCTHYPLLKKTIGQVLGTATILVDSARETALKVKEALREHDLFTDDYMSVGSIEIVVTDSPDRSLRVAKRMLGYRKIEKIEYVDIT</sequence>
<keyword evidence="3" id="KW-0133">Cell shape</keyword>
<dbReference type="GO" id="GO:0009252">
    <property type="term" value="P:peptidoglycan biosynthetic process"/>
    <property type="evidence" value="ECO:0007669"/>
    <property type="project" value="UniProtKB-KW"/>
</dbReference>
<dbReference type="PANTHER" id="PTHR21198:SF2">
    <property type="entry name" value="GLUTAMATE RACEMASE"/>
    <property type="match status" value="1"/>
</dbReference>
<evidence type="ECO:0000313" key="7">
    <source>
        <dbReference type="EMBL" id="VAX23785.1"/>
    </source>
</evidence>
<dbReference type="HAMAP" id="MF_00258">
    <property type="entry name" value="Glu_racemase"/>
    <property type="match status" value="1"/>
</dbReference>
<organism evidence="7">
    <name type="scientific">hydrothermal vent metagenome</name>
    <dbReference type="NCBI Taxonomy" id="652676"/>
    <lineage>
        <taxon>unclassified sequences</taxon>
        <taxon>metagenomes</taxon>
        <taxon>ecological metagenomes</taxon>
    </lineage>
</organism>
<dbReference type="GO" id="GO:0008881">
    <property type="term" value="F:glutamate racemase activity"/>
    <property type="evidence" value="ECO:0007669"/>
    <property type="project" value="UniProtKB-EC"/>
</dbReference>